<name>W0RPW6_9BACT</name>
<dbReference type="KEGG" id="gba:J421_4997"/>
<evidence type="ECO:0008006" key="4">
    <source>
        <dbReference type="Google" id="ProtNLM"/>
    </source>
</evidence>
<geneLocation type="plasmid" evidence="2 3">
    <name>1</name>
</geneLocation>
<evidence type="ECO:0000256" key="1">
    <source>
        <dbReference type="SAM" id="SignalP"/>
    </source>
</evidence>
<evidence type="ECO:0000313" key="3">
    <source>
        <dbReference type="Proteomes" id="UP000019151"/>
    </source>
</evidence>
<sequence>MFRSTRCTLALLALLVAPLAACGTSDPTAPDAVVARQGSTQLARSATDTSTATTVGRIAQGSRNLCDATQPWWLC</sequence>
<dbReference type="HOGENOM" id="CLU_2665870_0_0_0"/>
<dbReference type="InParanoid" id="W0RPW6"/>
<dbReference type="Proteomes" id="UP000019151">
    <property type="component" value="Plasmid 1"/>
</dbReference>
<protein>
    <recommendedName>
        <fullName evidence="4">Lipoprotein</fullName>
    </recommendedName>
</protein>
<keyword evidence="3" id="KW-1185">Reference proteome</keyword>
<dbReference type="RefSeq" id="WP_025413867.1">
    <property type="nucleotide sequence ID" value="NZ_CP007129.1"/>
</dbReference>
<accession>W0RPW6</accession>
<gene>
    <name evidence="2" type="ORF">J421_4997</name>
</gene>
<feature type="chain" id="PRO_5004794410" description="Lipoprotein" evidence="1">
    <location>
        <begin position="23"/>
        <end position="75"/>
    </location>
</feature>
<keyword evidence="1" id="KW-0732">Signal</keyword>
<organism evidence="2 3">
    <name type="scientific">Gemmatirosa kalamazoonensis</name>
    <dbReference type="NCBI Taxonomy" id="861299"/>
    <lineage>
        <taxon>Bacteria</taxon>
        <taxon>Pseudomonadati</taxon>
        <taxon>Gemmatimonadota</taxon>
        <taxon>Gemmatimonadia</taxon>
        <taxon>Gemmatimonadales</taxon>
        <taxon>Gemmatimonadaceae</taxon>
        <taxon>Gemmatirosa</taxon>
    </lineage>
</organism>
<dbReference type="AlphaFoldDB" id="W0RPW6"/>
<keyword evidence="2" id="KW-0614">Plasmid</keyword>
<feature type="signal peptide" evidence="1">
    <location>
        <begin position="1"/>
        <end position="22"/>
    </location>
</feature>
<evidence type="ECO:0000313" key="2">
    <source>
        <dbReference type="EMBL" id="AHG92532.1"/>
    </source>
</evidence>
<dbReference type="EMBL" id="CP007129">
    <property type="protein sequence ID" value="AHG92532.1"/>
    <property type="molecule type" value="Genomic_DNA"/>
</dbReference>
<proteinExistence type="predicted"/>
<reference evidence="2 3" key="1">
    <citation type="journal article" date="2014" name="Genome Announc.">
        <title>Genome Sequence and Methylome of Soil Bacterium Gemmatirosa kalamazoonensis KBS708T, a Member of the Rarely Cultivated Gemmatimonadetes Phylum.</title>
        <authorList>
            <person name="Debruyn J.M."/>
            <person name="Radosevich M."/>
            <person name="Wommack K.E."/>
            <person name="Polson S.W."/>
            <person name="Hauser L.J."/>
            <person name="Fawaz M.N."/>
            <person name="Korlach J."/>
            <person name="Tsai Y.C."/>
        </authorList>
    </citation>
    <scope>NUCLEOTIDE SEQUENCE [LARGE SCALE GENOMIC DNA]</scope>
    <source>
        <strain evidence="2 3">KBS708</strain>
        <plasmid evidence="3">Plasmid 1</plasmid>
    </source>
</reference>